<dbReference type="Pfam" id="PF00440">
    <property type="entry name" value="TetR_N"/>
    <property type="match status" value="1"/>
</dbReference>
<dbReference type="InterPro" id="IPR001647">
    <property type="entry name" value="HTH_TetR"/>
</dbReference>
<reference evidence="6" key="1">
    <citation type="submission" date="2022-09" db="EMBL/GenBank/DDBJ databases">
        <title>The genome sequence of Tsuneonella sp. YG55.</title>
        <authorList>
            <person name="Liu Y."/>
        </authorList>
    </citation>
    <scope>NUCLEOTIDE SEQUENCE</scope>
    <source>
        <strain evidence="6">YG55</strain>
    </source>
</reference>
<dbReference type="SUPFAM" id="SSF48498">
    <property type="entry name" value="Tetracyclin repressor-like, C-terminal domain"/>
    <property type="match status" value="1"/>
</dbReference>
<evidence type="ECO:0000256" key="3">
    <source>
        <dbReference type="ARBA" id="ARBA00023163"/>
    </source>
</evidence>
<dbReference type="PRINTS" id="PR00455">
    <property type="entry name" value="HTHTETR"/>
</dbReference>
<dbReference type="EMBL" id="JAOAMV010000009">
    <property type="protein sequence ID" value="MCT2560118.1"/>
    <property type="molecule type" value="Genomic_DNA"/>
</dbReference>
<evidence type="ECO:0000313" key="6">
    <source>
        <dbReference type="EMBL" id="MCT2560118.1"/>
    </source>
</evidence>
<dbReference type="Gene3D" id="1.10.357.10">
    <property type="entry name" value="Tetracycline Repressor, domain 2"/>
    <property type="match status" value="1"/>
</dbReference>
<dbReference type="InterPro" id="IPR009057">
    <property type="entry name" value="Homeodomain-like_sf"/>
</dbReference>
<dbReference type="PANTHER" id="PTHR47506">
    <property type="entry name" value="TRANSCRIPTIONAL REGULATORY PROTEIN"/>
    <property type="match status" value="1"/>
</dbReference>
<gene>
    <name evidence="6" type="ORF">N0B51_14135</name>
</gene>
<protein>
    <submittedName>
        <fullName evidence="6">TetR/AcrR family transcriptional regulator</fullName>
    </submittedName>
</protein>
<keyword evidence="7" id="KW-1185">Reference proteome</keyword>
<name>A0A9X3AM56_9SPHN</name>
<keyword evidence="2 4" id="KW-0238">DNA-binding</keyword>
<dbReference type="InterPro" id="IPR036271">
    <property type="entry name" value="Tet_transcr_reg_TetR-rel_C_sf"/>
</dbReference>
<keyword evidence="1" id="KW-0805">Transcription regulation</keyword>
<evidence type="ECO:0000256" key="1">
    <source>
        <dbReference type="ARBA" id="ARBA00023015"/>
    </source>
</evidence>
<dbReference type="Proteomes" id="UP001142648">
    <property type="component" value="Unassembled WGS sequence"/>
</dbReference>
<proteinExistence type="predicted"/>
<sequence>MKTSREELLDLGEEIVCRQGFGGFSYGALADRAGIRKASIHHHFPSKSDFGRALMNRCVRRVERAFEALETDRRRGSALLRSVIQTRRTGCAHSGAVDLVTAMSADPAVTDPATREGLASARETLVRHIAHALQVGRRDRTIAVAGDIEEEARAVFAQIAGAELAARASGNVAEFDRALATLDRRMSAY</sequence>
<evidence type="ECO:0000313" key="7">
    <source>
        <dbReference type="Proteomes" id="UP001142648"/>
    </source>
</evidence>
<feature type="domain" description="HTH tetR-type" evidence="5">
    <location>
        <begin position="2"/>
        <end position="62"/>
    </location>
</feature>
<dbReference type="GO" id="GO:0003677">
    <property type="term" value="F:DNA binding"/>
    <property type="evidence" value="ECO:0007669"/>
    <property type="project" value="UniProtKB-UniRule"/>
</dbReference>
<dbReference type="PANTHER" id="PTHR47506:SF6">
    <property type="entry name" value="HTH-TYPE TRANSCRIPTIONAL REPRESSOR NEMR"/>
    <property type="match status" value="1"/>
</dbReference>
<feature type="DNA-binding region" description="H-T-H motif" evidence="4">
    <location>
        <begin position="25"/>
        <end position="44"/>
    </location>
</feature>
<comment type="caution">
    <text evidence="6">The sequence shown here is derived from an EMBL/GenBank/DDBJ whole genome shotgun (WGS) entry which is preliminary data.</text>
</comment>
<evidence type="ECO:0000256" key="2">
    <source>
        <dbReference type="ARBA" id="ARBA00023125"/>
    </source>
</evidence>
<keyword evidence="3" id="KW-0804">Transcription</keyword>
<dbReference type="AlphaFoldDB" id="A0A9X3AM56"/>
<evidence type="ECO:0000256" key="4">
    <source>
        <dbReference type="PROSITE-ProRule" id="PRU00335"/>
    </source>
</evidence>
<organism evidence="6 7">
    <name type="scientific">Tsuneonella litorea</name>
    <dbReference type="NCBI Taxonomy" id="2976475"/>
    <lineage>
        <taxon>Bacteria</taxon>
        <taxon>Pseudomonadati</taxon>
        <taxon>Pseudomonadota</taxon>
        <taxon>Alphaproteobacteria</taxon>
        <taxon>Sphingomonadales</taxon>
        <taxon>Erythrobacteraceae</taxon>
        <taxon>Tsuneonella</taxon>
    </lineage>
</organism>
<dbReference type="RefSeq" id="WP_259963232.1">
    <property type="nucleotide sequence ID" value="NZ_JAOAMV010000009.1"/>
</dbReference>
<dbReference type="PROSITE" id="PS50977">
    <property type="entry name" value="HTH_TETR_2"/>
    <property type="match status" value="1"/>
</dbReference>
<evidence type="ECO:0000259" key="5">
    <source>
        <dbReference type="PROSITE" id="PS50977"/>
    </source>
</evidence>
<dbReference type="SUPFAM" id="SSF46689">
    <property type="entry name" value="Homeodomain-like"/>
    <property type="match status" value="1"/>
</dbReference>
<accession>A0A9X3AM56</accession>